<name>X8IVY6_9FIRM</name>
<keyword evidence="1" id="KW-1133">Transmembrane helix</keyword>
<keyword evidence="1" id="KW-0812">Transmembrane</keyword>
<evidence type="ECO:0000259" key="2">
    <source>
        <dbReference type="Pfam" id="PF03537"/>
    </source>
</evidence>
<dbReference type="PATRIC" id="fig|1401079.3.peg.454"/>
<dbReference type="Proteomes" id="UP000022645">
    <property type="component" value="Unassembled WGS sequence"/>
</dbReference>
<dbReference type="SUPFAM" id="SSF51445">
    <property type="entry name" value="(Trans)glycosidases"/>
    <property type="match status" value="1"/>
</dbReference>
<proteinExistence type="predicted"/>
<protein>
    <submittedName>
        <fullName evidence="3">Glycoside-hydrolase family GH114</fullName>
    </submittedName>
</protein>
<dbReference type="Gene3D" id="3.20.20.70">
    <property type="entry name" value="Aldolase class I"/>
    <property type="match status" value="1"/>
</dbReference>
<dbReference type="InterPro" id="IPR013785">
    <property type="entry name" value="Aldolase_TIM"/>
</dbReference>
<evidence type="ECO:0000256" key="1">
    <source>
        <dbReference type="SAM" id="Phobius"/>
    </source>
</evidence>
<evidence type="ECO:0000313" key="4">
    <source>
        <dbReference type="Proteomes" id="UP000022645"/>
    </source>
</evidence>
<dbReference type="InterPro" id="IPR004352">
    <property type="entry name" value="GH114_TIM-barrel"/>
</dbReference>
<dbReference type="Pfam" id="PF03537">
    <property type="entry name" value="Glyco_hydro_114"/>
    <property type="match status" value="1"/>
</dbReference>
<dbReference type="PANTHER" id="PTHR35882">
    <property type="entry name" value="PELA"/>
    <property type="match status" value="1"/>
</dbReference>
<keyword evidence="1" id="KW-0472">Membrane</keyword>
<keyword evidence="3" id="KW-0378">Hydrolase</keyword>
<feature type="domain" description="Glycoside-hydrolase family GH114 TIM-barrel" evidence="2">
    <location>
        <begin position="91"/>
        <end position="287"/>
    </location>
</feature>
<reference evidence="3 4" key="1">
    <citation type="submission" date="2014-01" db="EMBL/GenBank/DDBJ databases">
        <authorList>
            <person name="Durkin A.S."/>
            <person name="McCorrison J."/>
            <person name="Torralba M."/>
            <person name="Gillis M."/>
            <person name="Haft D.H."/>
            <person name="Methe B."/>
            <person name="Sutton G."/>
            <person name="Nelson K.E."/>
        </authorList>
    </citation>
    <scope>NUCLEOTIDE SEQUENCE [LARGE SCALE GENOMIC DNA]</scope>
    <source>
        <strain evidence="3 4">ATCC 33093</strain>
    </source>
</reference>
<organism evidence="3 4">
    <name type="scientific">Mogibacterium timidum ATCC 33093</name>
    <dbReference type="NCBI Taxonomy" id="1401079"/>
    <lineage>
        <taxon>Bacteria</taxon>
        <taxon>Bacillati</taxon>
        <taxon>Bacillota</taxon>
        <taxon>Clostridia</taxon>
        <taxon>Peptostreptococcales</taxon>
        <taxon>Anaerovoracaceae</taxon>
        <taxon>Mogibacterium</taxon>
    </lineage>
</organism>
<dbReference type="InterPro" id="IPR017853">
    <property type="entry name" value="GH"/>
</dbReference>
<feature type="transmembrane region" description="Helical" evidence="1">
    <location>
        <begin position="43"/>
        <end position="65"/>
    </location>
</feature>
<dbReference type="AlphaFoldDB" id="X8IVY6"/>
<accession>X8IVY6</accession>
<gene>
    <name evidence="3" type="ORF">HMPREF0581_0764</name>
</gene>
<dbReference type="GO" id="GO:0016787">
    <property type="term" value="F:hydrolase activity"/>
    <property type="evidence" value="ECO:0007669"/>
    <property type="project" value="UniProtKB-KW"/>
</dbReference>
<dbReference type="PANTHER" id="PTHR35882:SF2">
    <property type="entry name" value="PELA"/>
    <property type="match status" value="1"/>
</dbReference>
<comment type="caution">
    <text evidence="3">The sequence shown here is derived from an EMBL/GenBank/DDBJ whole genome shotgun (WGS) entry which is preliminary data.</text>
</comment>
<evidence type="ECO:0000313" key="3">
    <source>
        <dbReference type="EMBL" id="EUC53369.1"/>
    </source>
</evidence>
<dbReference type="EMBL" id="JALU01000005">
    <property type="protein sequence ID" value="EUC53369.1"/>
    <property type="molecule type" value="Genomic_DNA"/>
</dbReference>
<sequence>MTNGLQAGDRFFRKIYRQDAMCITSLQHLGFSVWSRFMRNKRLLSLLIPLLSFVLCLCLFILIFFSGCTIKSRKEYGVFLGINKEQIDRLRDYRIVVIEPSEFQTDQIRALHREGKKVYGYLNVGAIEVYRPYFNRFKGNTLGQYKDWPDERWIDVSSPEWQRFIVNELGKKYAEMGFDGLFLDNTDVYHHYSTEDNFRGLCSIMKGLKGHNLSLIINGGDDFVLRCIDENRALSLFDGINQETVFTSIDFKNKSYGRQTKKETLYFKKYISRVKKFGLSVYLLEYGADGSLADDIESYCKENGFFWYNAKGLELN</sequence>